<evidence type="ECO:0000313" key="6">
    <source>
        <dbReference type="EMBL" id="MES5150019.1"/>
    </source>
</evidence>
<dbReference type="Pfam" id="PF01074">
    <property type="entry name" value="Glyco_hydro_38N"/>
    <property type="match status" value="1"/>
</dbReference>
<dbReference type="Gene3D" id="1.20.1270.50">
    <property type="entry name" value="Glycoside hydrolase family 38, central domain"/>
    <property type="match status" value="1"/>
</dbReference>
<dbReference type="Proteomes" id="UP000289808">
    <property type="component" value="Unassembled WGS sequence"/>
</dbReference>
<dbReference type="GO" id="GO:0046872">
    <property type="term" value="F:metal ion binding"/>
    <property type="evidence" value="ECO:0007669"/>
    <property type="project" value="UniProtKB-KW"/>
</dbReference>
<organism evidence="7 8">
    <name type="scientific">Lactobacillus crispatus</name>
    <dbReference type="NCBI Taxonomy" id="47770"/>
    <lineage>
        <taxon>Bacteria</taxon>
        <taxon>Bacillati</taxon>
        <taxon>Bacillota</taxon>
        <taxon>Bacilli</taxon>
        <taxon>Lactobacillales</taxon>
        <taxon>Lactobacillaceae</taxon>
        <taxon>Lactobacillus</taxon>
    </lineage>
</organism>
<dbReference type="InterPro" id="IPR011330">
    <property type="entry name" value="Glyco_hydro/deAcase_b/a-brl"/>
</dbReference>
<dbReference type="SUPFAM" id="SSF88713">
    <property type="entry name" value="Glycoside hydrolase/deacetylase"/>
    <property type="match status" value="1"/>
</dbReference>
<dbReference type="CDD" id="cd10815">
    <property type="entry name" value="GH38N_AMII_EcMngB_like"/>
    <property type="match status" value="1"/>
</dbReference>
<dbReference type="Gene3D" id="3.20.110.10">
    <property type="entry name" value="Glycoside hydrolase 38, N terminal domain"/>
    <property type="match status" value="1"/>
</dbReference>
<dbReference type="SUPFAM" id="SSF74650">
    <property type="entry name" value="Galactose mutarotase-like"/>
    <property type="match status" value="1"/>
</dbReference>
<dbReference type="InterPro" id="IPR000602">
    <property type="entry name" value="Glyco_hydro_38_N"/>
</dbReference>
<dbReference type="Pfam" id="PF09261">
    <property type="entry name" value="Alpha-mann_mid"/>
    <property type="match status" value="1"/>
</dbReference>
<reference evidence="7 8" key="1">
    <citation type="submission" date="2019-01" db="EMBL/GenBank/DDBJ databases">
        <title>The genome sequence of Lactobacillus crispatus L49.</title>
        <authorList>
            <person name="Zhong J."/>
            <person name="Zhang J."/>
        </authorList>
    </citation>
    <scope>NUCLEOTIDE SEQUENCE [LARGE SCALE GENOMIC DNA]</scope>
    <source>
        <strain evidence="7 8">L49</strain>
    </source>
</reference>
<dbReference type="InterPro" id="IPR027291">
    <property type="entry name" value="Glyco_hydro_38_N_sf"/>
</dbReference>
<dbReference type="GO" id="GO:0030246">
    <property type="term" value="F:carbohydrate binding"/>
    <property type="evidence" value="ECO:0007669"/>
    <property type="project" value="InterPro"/>
</dbReference>
<dbReference type="GO" id="GO:0004559">
    <property type="term" value="F:alpha-mannosidase activity"/>
    <property type="evidence" value="ECO:0007669"/>
    <property type="project" value="InterPro"/>
</dbReference>
<protein>
    <submittedName>
        <fullName evidence="7">Alpha-mannosidase</fullName>
    </submittedName>
    <submittedName>
        <fullName evidence="6">Glycoside hydrolase family 38 C-terminal domain-containing protein</fullName>
    </submittedName>
</protein>
<dbReference type="SMART" id="SM00872">
    <property type="entry name" value="Alpha-mann_mid"/>
    <property type="match status" value="1"/>
</dbReference>
<dbReference type="Gene3D" id="2.70.98.30">
    <property type="entry name" value="Golgi alpha-mannosidase II, domain 4"/>
    <property type="match status" value="1"/>
</dbReference>
<dbReference type="EMBL" id="JBETVU010000012">
    <property type="protein sequence ID" value="MES5150019.1"/>
    <property type="molecule type" value="Genomic_DNA"/>
</dbReference>
<accession>A0A4Q0LLU7</accession>
<keyword evidence="4" id="KW-0326">Glycosidase</keyword>
<proteinExistence type="inferred from homology"/>
<dbReference type="EMBL" id="SCLX01000099">
    <property type="protein sequence ID" value="RXF55171.1"/>
    <property type="molecule type" value="Genomic_DNA"/>
</dbReference>
<keyword evidence="2" id="KW-0479">Metal-binding</keyword>
<evidence type="ECO:0000313" key="7">
    <source>
        <dbReference type="EMBL" id="RXF55171.1"/>
    </source>
</evidence>
<dbReference type="AlphaFoldDB" id="A0A4Q0LLU7"/>
<feature type="domain" description="Glycoside hydrolase family 38 central" evidence="5">
    <location>
        <begin position="277"/>
        <end position="355"/>
    </location>
</feature>
<evidence type="ECO:0000256" key="3">
    <source>
        <dbReference type="ARBA" id="ARBA00022801"/>
    </source>
</evidence>
<reference evidence="6" key="2">
    <citation type="submission" date="2024-06" db="EMBL/GenBank/DDBJ databases">
        <title>Vaginal Lactobacillus fatty acid response mechanisms reveal a metabolite-targeted strategy for bacterial vaginosis treatment.</title>
        <authorList>
            <person name="Zhu M."/>
            <person name="Blainey P.C."/>
            <person name="Bloom S.M."/>
            <person name="Kwon D.S."/>
        </authorList>
    </citation>
    <scope>NUCLEOTIDE SEQUENCE</scope>
    <source>
        <strain evidence="6">194_F1_1</strain>
    </source>
</reference>
<dbReference type="InterPro" id="IPR015341">
    <property type="entry name" value="Glyco_hydro_38_cen"/>
</dbReference>
<keyword evidence="3 6" id="KW-0378">Hydrolase</keyword>
<dbReference type="GO" id="GO:0006013">
    <property type="term" value="P:mannose metabolic process"/>
    <property type="evidence" value="ECO:0007669"/>
    <property type="project" value="InterPro"/>
</dbReference>
<evidence type="ECO:0000313" key="9">
    <source>
        <dbReference type="Proteomes" id="UP001434419"/>
    </source>
</evidence>
<name>A0A4Q0LLU7_9LACO</name>
<dbReference type="Proteomes" id="UP001434419">
    <property type="component" value="Unassembled WGS sequence"/>
</dbReference>
<gene>
    <name evidence="6" type="ORF">ABVC42_08890</name>
    <name evidence="7" type="ORF">ERD32_11110</name>
</gene>
<dbReference type="InterPro" id="IPR028995">
    <property type="entry name" value="Glyco_hydro_57/38_cen_sf"/>
</dbReference>
<dbReference type="PANTHER" id="PTHR46017:SF2">
    <property type="entry name" value="MANNOSYLGLYCERATE HYDROLASE"/>
    <property type="match status" value="1"/>
</dbReference>
<evidence type="ECO:0000256" key="1">
    <source>
        <dbReference type="ARBA" id="ARBA00009792"/>
    </source>
</evidence>
<dbReference type="PANTHER" id="PTHR46017">
    <property type="entry name" value="ALPHA-MANNOSIDASE 2C1"/>
    <property type="match status" value="1"/>
</dbReference>
<evidence type="ECO:0000256" key="2">
    <source>
        <dbReference type="ARBA" id="ARBA00022723"/>
    </source>
</evidence>
<dbReference type="SUPFAM" id="SSF88688">
    <property type="entry name" value="Families 57/38 glycoside transferase middle domain"/>
    <property type="match status" value="1"/>
</dbReference>
<sequence>MVKAYLVNHTHWDREWYFTTQDAQVLSDQLFTQVLDELESHPEANFTLDGQMSIIDEYVEIHPEAKERIHDLVERGQLFIGPWYTQTDANIPAAESLLRNLVIGINDARKYYGRAMMLGYLPDTFGFNANLPMILNQVGIHDFLSWRGTNFKRQAGSVYFKWRALGNSVVFAANFPLGYYTGQIDLASKKNLKDFVKNRLDKGIEFEAKNGNNDEVLIPSGIDQMNIVHNISDTVKKINQYSKNDVQISTYPEFMKRLRSKKLNTYQGELRYPTYSRVHRTIASVRSRNKRKNFKLEQDILRRVEPLMLIAKKSGIQVSNGLLIKLWKQLFDSQPHDTLGGSVTDNVAVDIDHRFKQAFEIADGLENYIKKRIAQRLNLTDKDVIVFNTDPYDFDGYKLITFMSASKKIKFPDKYEATLVKEKYTPTRPNIMQLTPNGFEFKDEPGYYKLYVLIKLRMNGLGYKVIHFEDADQELTSLQELDNNSIANDQLTVVYQDGKFTLRDKNQEYYDVISVYDQANDGDTYDFSPLRKDHEIRLNWNGKLTKKETSTYKELILEGKWLLPYSLDDRLKEDGQKKEVPFKLTVSLTNGEKVLSCRLHINNTVLAHRLRLRMRSRMQTEYAHTQIQGGFRKTKNEPIDDNWNDEFVEKPVNIYIFDRAVGQNDGKNGLYFFGKGEKEYELVDDSIYVTLMATTGQLGKSNLLWRPGRASGDTTSVGHVMTPTPMAEELGNNDFEFGITPFTGEELSEKNIATRLDKWLSPNVSYQIQKYNLFVNRLDNKIWDIEFPDNLPKITDEESYLDLNLLDGIEVSALYPAYTIKDTMVLRLSNMTSETIDLSFLKKKGYIKTNALEEVDRSDYKVGPYDMNTFIRKM</sequence>
<comment type="caution">
    <text evidence="7">The sequence shown here is derived from an EMBL/GenBank/DDBJ whole genome shotgun (WGS) entry which is preliminary data.</text>
</comment>
<evidence type="ECO:0000256" key="4">
    <source>
        <dbReference type="ARBA" id="ARBA00023295"/>
    </source>
</evidence>
<evidence type="ECO:0000259" key="5">
    <source>
        <dbReference type="SMART" id="SM00872"/>
    </source>
</evidence>
<dbReference type="InterPro" id="IPR037094">
    <property type="entry name" value="Glyco_hydro_38_cen_sf"/>
</dbReference>
<dbReference type="RefSeq" id="WP_005722433.1">
    <property type="nucleotide sequence ID" value="NZ_CP033426.1"/>
</dbReference>
<keyword evidence="9" id="KW-1185">Reference proteome</keyword>
<comment type="similarity">
    <text evidence="1">Belongs to the glycosyl hydrolase 38 family.</text>
</comment>
<evidence type="ECO:0000313" key="8">
    <source>
        <dbReference type="Proteomes" id="UP000289808"/>
    </source>
</evidence>
<dbReference type="GO" id="GO:0009313">
    <property type="term" value="P:oligosaccharide catabolic process"/>
    <property type="evidence" value="ECO:0007669"/>
    <property type="project" value="TreeGrafter"/>
</dbReference>
<dbReference type="InterPro" id="IPR011013">
    <property type="entry name" value="Gal_mutarotase_sf_dom"/>
</dbReference>